<keyword evidence="9" id="KW-0133">Cell shape</keyword>
<dbReference type="Gene3D" id="3.40.710.10">
    <property type="entry name" value="DD-peptidase/beta-lactamase superfamily"/>
    <property type="match status" value="1"/>
</dbReference>
<dbReference type="Pfam" id="PF00912">
    <property type="entry name" value="Transgly"/>
    <property type="match status" value="1"/>
</dbReference>
<evidence type="ECO:0000256" key="5">
    <source>
        <dbReference type="ARBA" id="ARBA00022670"/>
    </source>
</evidence>
<dbReference type="EMBL" id="SPDV01000004">
    <property type="protein sequence ID" value="TFI59699.1"/>
    <property type="molecule type" value="Genomic_DNA"/>
</dbReference>
<dbReference type="Proteomes" id="UP000298213">
    <property type="component" value="Unassembled WGS sequence"/>
</dbReference>
<feature type="transmembrane region" description="Helical" evidence="16">
    <location>
        <begin position="40"/>
        <end position="60"/>
    </location>
</feature>
<evidence type="ECO:0000256" key="12">
    <source>
        <dbReference type="ARBA" id="ARBA00023316"/>
    </source>
</evidence>
<evidence type="ECO:0000256" key="15">
    <source>
        <dbReference type="SAM" id="MobiDB-lite"/>
    </source>
</evidence>
<gene>
    <name evidence="19" type="ORF">E2493_03560</name>
</gene>
<dbReference type="Pfam" id="PF00905">
    <property type="entry name" value="Transpeptidase"/>
    <property type="match status" value="1"/>
</dbReference>
<comment type="catalytic activity">
    <reaction evidence="13">
        <text>Preferential cleavage: (Ac)2-L-Lys-D-Ala-|-D-Ala. Also transpeptidation of peptidyl-alanyl moieties that are N-acyl substituents of D-alanine.</text>
        <dbReference type="EC" id="3.4.16.4"/>
    </reaction>
</comment>
<evidence type="ECO:0000256" key="10">
    <source>
        <dbReference type="ARBA" id="ARBA00022984"/>
    </source>
</evidence>
<evidence type="ECO:0000256" key="3">
    <source>
        <dbReference type="ARBA" id="ARBA00007739"/>
    </source>
</evidence>
<evidence type="ECO:0000256" key="14">
    <source>
        <dbReference type="ARBA" id="ARBA00049902"/>
    </source>
</evidence>
<keyword evidence="7" id="KW-0808">Transferase</keyword>
<evidence type="ECO:0000313" key="19">
    <source>
        <dbReference type="EMBL" id="TFI59699.1"/>
    </source>
</evidence>
<keyword evidence="16" id="KW-1133">Transmembrane helix</keyword>
<dbReference type="OrthoDB" id="9766909at2"/>
<evidence type="ECO:0000256" key="7">
    <source>
        <dbReference type="ARBA" id="ARBA00022679"/>
    </source>
</evidence>
<comment type="caution">
    <text evidence="19">The sequence shown here is derived from an EMBL/GenBank/DDBJ whole genome shotgun (WGS) entry which is preliminary data.</text>
</comment>
<keyword evidence="16" id="KW-0812">Transmembrane</keyword>
<feature type="domain" description="Penicillin-binding protein transpeptidase" evidence="17">
    <location>
        <begin position="341"/>
        <end position="565"/>
    </location>
</feature>
<organism evidence="19 20">
    <name type="scientific">Sphingomonas parva</name>
    <dbReference type="NCBI Taxonomy" id="2555898"/>
    <lineage>
        <taxon>Bacteria</taxon>
        <taxon>Pseudomonadati</taxon>
        <taxon>Pseudomonadota</taxon>
        <taxon>Alphaproteobacteria</taxon>
        <taxon>Sphingomonadales</taxon>
        <taxon>Sphingomonadaceae</taxon>
        <taxon>Sphingomonas</taxon>
    </lineage>
</organism>
<keyword evidence="11" id="KW-0511">Multifunctional enzyme</keyword>
<protein>
    <submittedName>
        <fullName evidence="19">PBP1A family penicillin-binding protein</fullName>
    </submittedName>
</protein>
<dbReference type="InterPro" id="IPR001264">
    <property type="entry name" value="Glyco_trans_51"/>
</dbReference>
<keyword evidence="12" id="KW-0961">Cell wall biogenesis/degradation</keyword>
<evidence type="ECO:0000256" key="16">
    <source>
        <dbReference type="SAM" id="Phobius"/>
    </source>
</evidence>
<accession>A0A4Y8ZXV1</accession>
<keyword evidence="4" id="KW-0121">Carboxypeptidase</keyword>
<evidence type="ECO:0000256" key="9">
    <source>
        <dbReference type="ARBA" id="ARBA00022960"/>
    </source>
</evidence>
<reference evidence="19 20" key="1">
    <citation type="submission" date="2019-03" db="EMBL/GenBank/DDBJ databases">
        <title>Genome sequence of Sphingomonas sp. 17J27-24.</title>
        <authorList>
            <person name="Kim M."/>
            <person name="Maeng S."/>
            <person name="Sathiyaraj S."/>
        </authorList>
    </citation>
    <scope>NUCLEOTIDE SEQUENCE [LARGE SCALE GENOMIC DNA]</scope>
    <source>
        <strain evidence="19 20">17J27-24</strain>
    </source>
</reference>
<dbReference type="InterPro" id="IPR001460">
    <property type="entry name" value="PCN-bd_Tpept"/>
</dbReference>
<keyword evidence="20" id="KW-1185">Reference proteome</keyword>
<name>A0A4Y8ZXV1_9SPHN</name>
<feature type="compositionally biased region" description="Low complexity" evidence="15">
    <location>
        <begin position="675"/>
        <end position="684"/>
    </location>
</feature>
<dbReference type="InterPro" id="IPR050396">
    <property type="entry name" value="Glycosyltr_51/Transpeptidase"/>
</dbReference>
<evidence type="ECO:0000256" key="4">
    <source>
        <dbReference type="ARBA" id="ARBA00022645"/>
    </source>
</evidence>
<sequence>MRIDSPGTWQDLPADQMEFGPGPGGGEAPRQKPWWRRWRWRHLVLACISLFMLLVAWLAITAPLSKSLQPIAAPSLTLLSAEGEPIARRGADIRDPVRIADLPAHVPNAFIAIEDKRFHDHLGISVRGIARAAWRNLGAGGVREGGSTITQQLAKISFLSSERTAGRKAQEVLIAFWLEAWLTKDEILERYLSNVYFGDNVYGLRAAAHHYFSVPPEKLTVAQAAMLAGMVKAPSRLAPTRNYNLARQRGRVVIAAMIEQNMLTPAQRKALKPARLKVEPQREVPTGTYFADWVLPAARARGDAEEGYGAQEVQTTLEARLQKMALASIRRAGLGRAQVALVAMRPDGRVVAMVGGKDYARSPFNRATQARRQPGSTFKLFVWLAALRAGMDPDDVIEDTPLRIGDWQPKNYGNRYRGRLTLREALAVSSNVGAVRIAQRVGMDNVIRAARDLGVTSPLDPNPSLALGTSGVSLLEMTRAYAAVAAGAYPVRARGLAEEEKPWWQRMWQRSVAGAASDSNFDEMKEMLAGVVQQGTGRGAALQVPVYGKTGTSQDNRDALFIGFTDDLVVGVWVGNDDNSPLGNVAGGGLPARIWRDFTAQAIGSRPAQPTAPPIAAPAEEVADGDAIEGNVSLPIEGTGYEVGVGLDGNGFTVSVAPGAEPGVSVQDGGPQPAPEDAPVIDAPPAAPPPRLDRPRAAPSGETPQGEQ</sequence>
<evidence type="ECO:0000313" key="20">
    <source>
        <dbReference type="Proteomes" id="UP000298213"/>
    </source>
</evidence>
<dbReference type="GO" id="GO:0008360">
    <property type="term" value="P:regulation of cell shape"/>
    <property type="evidence" value="ECO:0007669"/>
    <property type="project" value="UniProtKB-KW"/>
</dbReference>
<keyword evidence="8" id="KW-0378">Hydrolase</keyword>
<evidence type="ECO:0000259" key="17">
    <source>
        <dbReference type="Pfam" id="PF00905"/>
    </source>
</evidence>
<dbReference type="PANTHER" id="PTHR32282:SF33">
    <property type="entry name" value="PEPTIDOGLYCAN GLYCOSYLTRANSFERASE"/>
    <property type="match status" value="1"/>
</dbReference>
<evidence type="ECO:0000256" key="11">
    <source>
        <dbReference type="ARBA" id="ARBA00023268"/>
    </source>
</evidence>
<dbReference type="InterPro" id="IPR036950">
    <property type="entry name" value="PBP_transglycosylase"/>
</dbReference>
<dbReference type="FunFam" id="1.10.3810.10:FF:000001">
    <property type="entry name" value="Penicillin-binding protein 1A"/>
    <property type="match status" value="1"/>
</dbReference>
<keyword evidence="6" id="KW-0328">Glycosyltransferase</keyword>
<feature type="region of interest" description="Disordered" evidence="15">
    <location>
        <begin position="658"/>
        <end position="708"/>
    </location>
</feature>
<dbReference type="GO" id="GO:0006508">
    <property type="term" value="P:proteolysis"/>
    <property type="evidence" value="ECO:0007669"/>
    <property type="project" value="UniProtKB-KW"/>
</dbReference>
<keyword evidence="5" id="KW-0645">Protease</keyword>
<dbReference type="PANTHER" id="PTHR32282">
    <property type="entry name" value="BINDING PROTEIN TRANSPEPTIDASE, PUTATIVE-RELATED"/>
    <property type="match status" value="1"/>
</dbReference>
<dbReference type="RefSeq" id="WP_135083782.1">
    <property type="nucleotide sequence ID" value="NZ_SPDV01000004.1"/>
</dbReference>
<comment type="catalytic activity">
    <reaction evidence="14">
        <text>[GlcNAc-(1-&gt;4)-Mur2Ac(oyl-L-Ala-gamma-D-Glu-L-Lys-D-Ala-D-Ala)](n)-di-trans,octa-cis-undecaprenyl diphosphate + beta-D-GlcNAc-(1-&gt;4)-Mur2Ac(oyl-L-Ala-gamma-D-Glu-L-Lys-D-Ala-D-Ala)-di-trans,octa-cis-undecaprenyl diphosphate = [GlcNAc-(1-&gt;4)-Mur2Ac(oyl-L-Ala-gamma-D-Glu-L-Lys-D-Ala-D-Ala)](n+1)-di-trans,octa-cis-undecaprenyl diphosphate + di-trans,octa-cis-undecaprenyl diphosphate + H(+)</text>
        <dbReference type="Rhea" id="RHEA:23708"/>
        <dbReference type="Rhea" id="RHEA-COMP:9602"/>
        <dbReference type="Rhea" id="RHEA-COMP:9603"/>
        <dbReference type="ChEBI" id="CHEBI:15378"/>
        <dbReference type="ChEBI" id="CHEBI:58405"/>
        <dbReference type="ChEBI" id="CHEBI:60033"/>
        <dbReference type="ChEBI" id="CHEBI:78435"/>
        <dbReference type="EC" id="2.4.99.28"/>
    </reaction>
</comment>
<dbReference type="InterPro" id="IPR012338">
    <property type="entry name" value="Beta-lactam/transpept-like"/>
</dbReference>
<dbReference type="GO" id="GO:0008955">
    <property type="term" value="F:peptidoglycan glycosyltransferase activity"/>
    <property type="evidence" value="ECO:0007669"/>
    <property type="project" value="UniProtKB-EC"/>
</dbReference>
<dbReference type="AlphaFoldDB" id="A0A4Y8ZXV1"/>
<dbReference type="GO" id="GO:0071555">
    <property type="term" value="P:cell wall organization"/>
    <property type="evidence" value="ECO:0007669"/>
    <property type="project" value="UniProtKB-KW"/>
</dbReference>
<dbReference type="GO" id="GO:0009002">
    <property type="term" value="F:serine-type D-Ala-D-Ala carboxypeptidase activity"/>
    <property type="evidence" value="ECO:0007669"/>
    <property type="project" value="UniProtKB-EC"/>
</dbReference>
<dbReference type="GO" id="GO:0008658">
    <property type="term" value="F:penicillin binding"/>
    <property type="evidence" value="ECO:0007669"/>
    <property type="project" value="InterPro"/>
</dbReference>
<feature type="domain" description="Glycosyl transferase family 51" evidence="18">
    <location>
        <begin position="84"/>
        <end position="257"/>
    </location>
</feature>
<dbReference type="SUPFAM" id="SSF56601">
    <property type="entry name" value="beta-lactamase/transpeptidase-like"/>
    <property type="match status" value="1"/>
</dbReference>
<evidence type="ECO:0000256" key="8">
    <source>
        <dbReference type="ARBA" id="ARBA00022801"/>
    </source>
</evidence>
<dbReference type="GO" id="GO:0030288">
    <property type="term" value="C:outer membrane-bounded periplasmic space"/>
    <property type="evidence" value="ECO:0007669"/>
    <property type="project" value="TreeGrafter"/>
</dbReference>
<dbReference type="UniPathway" id="UPA00219"/>
<keyword evidence="16" id="KW-0472">Membrane</keyword>
<comment type="pathway">
    <text evidence="1">Cell wall biogenesis; peptidoglycan biosynthesis.</text>
</comment>
<evidence type="ECO:0000256" key="13">
    <source>
        <dbReference type="ARBA" id="ARBA00034000"/>
    </source>
</evidence>
<evidence type="ECO:0000259" key="18">
    <source>
        <dbReference type="Pfam" id="PF00912"/>
    </source>
</evidence>
<evidence type="ECO:0000256" key="1">
    <source>
        <dbReference type="ARBA" id="ARBA00004752"/>
    </source>
</evidence>
<dbReference type="InterPro" id="IPR023346">
    <property type="entry name" value="Lysozyme-like_dom_sf"/>
</dbReference>
<dbReference type="GO" id="GO:0009252">
    <property type="term" value="P:peptidoglycan biosynthetic process"/>
    <property type="evidence" value="ECO:0007669"/>
    <property type="project" value="UniProtKB-UniPathway"/>
</dbReference>
<dbReference type="Gene3D" id="1.10.3810.10">
    <property type="entry name" value="Biosynthetic peptidoglycan transglycosylase-like"/>
    <property type="match status" value="1"/>
</dbReference>
<evidence type="ECO:0000256" key="2">
    <source>
        <dbReference type="ARBA" id="ARBA00007090"/>
    </source>
</evidence>
<keyword evidence="10" id="KW-0573">Peptidoglycan synthesis</keyword>
<evidence type="ECO:0000256" key="6">
    <source>
        <dbReference type="ARBA" id="ARBA00022676"/>
    </source>
</evidence>
<comment type="similarity">
    <text evidence="2">In the C-terminal section; belongs to the transpeptidase family.</text>
</comment>
<feature type="region of interest" description="Disordered" evidence="15">
    <location>
        <begin position="1"/>
        <end position="31"/>
    </location>
</feature>
<proteinExistence type="inferred from homology"/>
<comment type="similarity">
    <text evidence="3">In the N-terminal section; belongs to the glycosyltransferase 51 family.</text>
</comment>
<dbReference type="SUPFAM" id="SSF53955">
    <property type="entry name" value="Lysozyme-like"/>
    <property type="match status" value="1"/>
</dbReference>
<dbReference type="NCBIfam" id="TIGR02074">
    <property type="entry name" value="PBP_1a_fam"/>
    <property type="match status" value="1"/>
</dbReference>